<evidence type="ECO:0000256" key="3">
    <source>
        <dbReference type="ARBA" id="ARBA00023274"/>
    </source>
</evidence>
<proteinExistence type="inferred from homology"/>
<accession>A0A9W6U0B3</accession>
<dbReference type="NCBIfam" id="TIGR00855">
    <property type="entry name" value="L12"/>
    <property type="match status" value="1"/>
</dbReference>
<gene>
    <name evidence="6" type="ORF">Plil01_001085900</name>
</gene>
<protein>
    <submittedName>
        <fullName evidence="6">Unnamed protein product</fullName>
    </submittedName>
</protein>
<dbReference type="InterPro" id="IPR014719">
    <property type="entry name" value="Ribosomal_bL12_C/ClpS-like"/>
</dbReference>
<dbReference type="FunFam" id="3.30.1390.10:FF:000001">
    <property type="entry name" value="50S ribosomal protein L7/L12"/>
    <property type="match status" value="1"/>
</dbReference>
<evidence type="ECO:0000256" key="2">
    <source>
        <dbReference type="ARBA" id="ARBA00022980"/>
    </source>
</evidence>
<dbReference type="GO" id="GO:0006412">
    <property type="term" value="P:translation"/>
    <property type="evidence" value="ECO:0007669"/>
    <property type="project" value="InterPro"/>
</dbReference>
<keyword evidence="2" id="KW-0689">Ribosomal protein</keyword>
<reference evidence="6" key="1">
    <citation type="submission" date="2023-04" db="EMBL/GenBank/DDBJ databases">
        <title>Phytophthora lilii NBRC 32176.</title>
        <authorList>
            <person name="Ichikawa N."/>
            <person name="Sato H."/>
            <person name="Tonouchi N."/>
        </authorList>
    </citation>
    <scope>NUCLEOTIDE SEQUENCE</scope>
    <source>
        <strain evidence="6">NBRC 32176</strain>
    </source>
</reference>
<dbReference type="Gene3D" id="3.30.1390.10">
    <property type="match status" value="1"/>
</dbReference>
<feature type="region of interest" description="Disordered" evidence="4">
    <location>
        <begin position="1"/>
        <end position="55"/>
    </location>
</feature>
<comment type="similarity">
    <text evidence="1">Belongs to the bacterial ribosomal protein bL12 family.</text>
</comment>
<feature type="compositionally biased region" description="Low complexity" evidence="4">
    <location>
        <begin position="30"/>
        <end position="44"/>
    </location>
</feature>
<dbReference type="PANTHER" id="PTHR45987">
    <property type="entry name" value="39S RIBOSOMAL PROTEIN L12"/>
    <property type="match status" value="1"/>
</dbReference>
<evidence type="ECO:0000259" key="5">
    <source>
        <dbReference type="Pfam" id="PF00542"/>
    </source>
</evidence>
<dbReference type="EMBL" id="BSXW01000590">
    <property type="protein sequence ID" value="GMF26156.1"/>
    <property type="molecule type" value="Genomic_DNA"/>
</dbReference>
<dbReference type="CDD" id="cd00387">
    <property type="entry name" value="Ribosomal_L7_L12"/>
    <property type="match status" value="1"/>
</dbReference>
<dbReference type="GO" id="GO:0003729">
    <property type="term" value="F:mRNA binding"/>
    <property type="evidence" value="ECO:0007669"/>
    <property type="project" value="TreeGrafter"/>
</dbReference>
<feature type="compositionally biased region" description="Basic and acidic residues" evidence="4">
    <location>
        <begin position="1"/>
        <end position="11"/>
    </location>
</feature>
<dbReference type="HAMAP" id="MF_00368">
    <property type="entry name" value="Ribosomal_bL12"/>
    <property type="match status" value="1"/>
</dbReference>
<dbReference type="PANTHER" id="PTHR45987:SF4">
    <property type="entry name" value="LARGE RIBOSOMAL SUBUNIT PROTEIN BL12M"/>
    <property type="match status" value="1"/>
</dbReference>
<name>A0A9W6U0B3_9STRA</name>
<dbReference type="GO" id="GO:1990904">
    <property type="term" value="C:ribonucleoprotein complex"/>
    <property type="evidence" value="ECO:0007669"/>
    <property type="project" value="UniProtKB-KW"/>
</dbReference>
<dbReference type="GO" id="GO:0005840">
    <property type="term" value="C:ribosome"/>
    <property type="evidence" value="ECO:0007669"/>
    <property type="project" value="UniProtKB-KW"/>
</dbReference>
<dbReference type="InterPro" id="IPR000206">
    <property type="entry name" value="Ribosomal_bL12"/>
</dbReference>
<dbReference type="InterPro" id="IPR013823">
    <property type="entry name" value="Ribosomal_bL12_C"/>
</dbReference>
<evidence type="ECO:0000256" key="4">
    <source>
        <dbReference type="SAM" id="MobiDB-lite"/>
    </source>
</evidence>
<dbReference type="Pfam" id="PF00542">
    <property type="entry name" value="Ribosomal_L12"/>
    <property type="match status" value="1"/>
</dbReference>
<organism evidence="6 7">
    <name type="scientific">Phytophthora lilii</name>
    <dbReference type="NCBI Taxonomy" id="2077276"/>
    <lineage>
        <taxon>Eukaryota</taxon>
        <taxon>Sar</taxon>
        <taxon>Stramenopiles</taxon>
        <taxon>Oomycota</taxon>
        <taxon>Peronosporomycetes</taxon>
        <taxon>Peronosporales</taxon>
        <taxon>Peronosporaceae</taxon>
        <taxon>Phytophthora</taxon>
    </lineage>
</organism>
<comment type="caution">
    <text evidence="6">The sequence shown here is derived from an EMBL/GenBank/DDBJ whole genome shotgun (WGS) entry which is preliminary data.</text>
</comment>
<dbReference type="AlphaFoldDB" id="A0A9W6U0B3"/>
<evidence type="ECO:0000313" key="6">
    <source>
        <dbReference type="EMBL" id="GMF26156.1"/>
    </source>
</evidence>
<evidence type="ECO:0000313" key="7">
    <source>
        <dbReference type="Proteomes" id="UP001165083"/>
    </source>
</evidence>
<dbReference type="GO" id="GO:0003735">
    <property type="term" value="F:structural constituent of ribosome"/>
    <property type="evidence" value="ECO:0007669"/>
    <property type="project" value="InterPro"/>
</dbReference>
<dbReference type="OrthoDB" id="250175at2759"/>
<dbReference type="Proteomes" id="UP001165083">
    <property type="component" value="Unassembled WGS sequence"/>
</dbReference>
<feature type="domain" description="Large ribosomal subunit protein bL12 C-terminal" evidence="5">
    <location>
        <begin position="117"/>
        <end position="184"/>
    </location>
</feature>
<keyword evidence="3" id="KW-0687">Ribonucleoprotein</keyword>
<keyword evidence="7" id="KW-1185">Reference proteome</keyword>
<dbReference type="SUPFAM" id="SSF54736">
    <property type="entry name" value="ClpS-like"/>
    <property type="match status" value="1"/>
</dbReference>
<sequence length="184" mass="19272">MIFARLPRDWPKVGPAGAQGARQRRGGAGAHAQGADGAGPDPGAQYGGDRRALARHPGAWPPRRLLRCDFVLTSLFFRAAQAKFGIAESAFQVGMGGGAAGGAAPAAEEAKEEKTAFDVKLASFDAKSKIKVIKEVRAITGLGLKEAKELVEGAPSTLKKDVKKEEADELIEKLKAVGAVVELE</sequence>
<evidence type="ECO:0000256" key="1">
    <source>
        <dbReference type="ARBA" id="ARBA00007197"/>
    </source>
</evidence>